<sequence>MISRSSFFFLFLFLSQSLLSKDITIDTLQKSKMDTISLSKIPKHKIIPRVATIRSLILPGLGQAYNRQYWKLPLVAGAFITLGLIAKYNNDRYQKYKDYYWIVSPHPEDTSYSPPSTVSVTYEDGVARDLDANQLKRIVDGFHRNRDYTYIGMFVAWAFNVVDANVSAHLRTFDISDDISLKLKPKFDFNPYQNNLMAGINLTFQLK</sequence>
<dbReference type="InterPro" id="IPR043738">
    <property type="entry name" value="DUF5683"/>
</dbReference>
<evidence type="ECO:0000313" key="3">
    <source>
        <dbReference type="EMBL" id="RVU26838.1"/>
    </source>
</evidence>
<gene>
    <name evidence="3" type="ORF">EOJ36_02250</name>
</gene>
<keyword evidence="1" id="KW-0732">Signal</keyword>
<feature type="domain" description="DUF5683" evidence="2">
    <location>
        <begin position="46"/>
        <end position="205"/>
    </location>
</feature>
<evidence type="ECO:0000256" key="1">
    <source>
        <dbReference type="SAM" id="SignalP"/>
    </source>
</evidence>
<dbReference type="OrthoDB" id="9813910at2"/>
<protein>
    <recommendedName>
        <fullName evidence="2">DUF5683 domain-containing protein</fullName>
    </recommendedName>
</protein>
<dbReference type="Pfam" id="PF18935">
    <property type="entry name" value="DUF5683"/>
    <property type="match status" value="1"/>
</dbReference>
<feature type="signal peptide" evidence="1">
    <location>
        <begin position="1"/>
        <end position="20"/>
    </location>
</feature>
<comment type="caution">
    <text evidence="3">The sequence shown here is derived from an EMBL/GenBank/DDBJ whole genome shotgun (WGS) entry which is preliminary data.</text>
</comment>
<keyword evidence="4" id="KW-1185">Reference proteome</keyword>
<accession>A0A437PXA5</accession>
<evidence type="ECO:0000313" key="4">
    <source>
        <dbReference type="Proteomes" id="UP000282832"/>
    </source>
</evidence>
<feature type="chain" id="PRO_5019522054" description="DUF5683 domain-containing protein" evidence="1">
    <location>
        <begin position="21"/>
        <end position="207"/>
    </location>
</feature>
<evidence type="ECO:0000259" key="2">
    <source>
        <dbReference type="Pfam" id="PF18935"/>
    </source>
</evidence>
<dbReference type="AlphaFoldDB" id="A0A437PXA5"/>
<dbReference type="RefSeq" id="WP_127802389.1">
    <property type="nucleotide sequence ID" value="NZ_SACY01000001.1"/>
</dbReference>
<organism evidence="3 4">
    <name type="scientific">Sandaracinomonas limnophila</name>
    <dbReference type="NCBI Taxonomy" id="1862386"/>
    <lineage>
        <taxon>Bacteria</taxon>
        <taxon>Pseudomonadati</taxon>
        <taxon>Bacteroidota</taxon>
        <taxon>Cytophagia</taxon>
        <taxon>Cytophagales</taxon>
        <taxon>Flectobacillaceae</taxon>
        <taxon>Sandaracinomonas</taxon>
    </lineage>
</organism>
<proteinExistence type="predicted"/>
<reference evidence="3 4" key="1">
    <citation type="submission" date="2019-01" db="EMBL/GenBank/DDBJ databases">
        <authorList>
            <person name="Chen W.-M."/>
        </authorList>
    </citation>
    <scope>NUCLEOTIDE SEQUENCE [LARGE SCALE GENOMIC DNA]</scope>
    <source>
        <strain evidence="3 4">FSY-15</strain>
    </source>
</reference>
<dbReference type="EMBL" id="SACY01000001">
    <property type="protein sequence ID" value="RVU26838.1"/>
    <property type="molecule type" value="Genomic_DNA"/>
</dbReference>
<name>A0A437PXA5_9BACT</name>
<dbReference type="Proteomes" id="UP000282832">
    <property type="component" value="Unassembled WGS sequence"/>
</dbReference>